<dbReference type="EMBL" id="RZGK01000022">
    <property type="protein sequence ID" value="KAF9690903.1"/>
    <property type="molecule type" value="Genomic_DNA"/>
</dbReference>
<feature type="region of interest" description="Disordered" evidence="14">
    <location>
        <begin position="242"/>
        <end position="292"/>
    </location>
</feature>
<feature type="compositionally biased region" description="Low complexity" evidence="14">
    <location>
        <begin position="276"/>
        <end position="291"/>
    </location>
</feature>
<dbReference type="InterPro" id="IPR008603">
    <property type="entry name" value="DCTN4"/>
</dbReference>
<keyword evidence="7" id="KW-0832">Ubl conjugation</keyword>
<dbReference type="PANTHER" id="PTHR13034:SF2">
    <property type="entry name" value="DYNACTIN SUBUNIT 4"/>
    <property type="match status" value="1"/>
</dbReference>
<dbReference type="GO" id="GO:0001725">
    <property type="term" value="C:stress fiber"/>
    <property type="evidence" value="ECO:0007669"/>
    <property type="project" value="UniProtKB-SubCell"/>
</dbReference>
<keyword evidence="9" id="KW-0175">Coiled coil</keyword>
<evidence type="ECO:0000256" key="14">
    <source>
        <dbReference type="SAM" id="MobiDB-lite"/>
    </source>
</evidence>
<feature type="compositionally biased region" description="Basic and acidic residues" evidence="14">
    <location>
        <begin position="250"/>
        <end position="269"/>
    </location>
</feature>
<dbReference type="PANTHER" id="PTHR13034">
    <property type="entry name" value="DYNACTIN P62 SUBUNIT"/>
    <property type="match status" value="1"/>
</dbReference>
<dbReference type="AlphaFoldDB" id="A0A8H7IWY5"/>
<comment type="caution">
    <text evidence="15">The sequence shown here is derived from an EMBL/GenBank/DDBJ whole genome shotgun (WGS) entry which is preliminary data.</text>
</comment>
<dbReference type="Proteomes" id="UP000651452">
    <property type="component" value="Unassembled WGS sequence"/>
</dbReference>
<keyword evidence="4" id="KW-0963">Cytoplasm</keyword>
<evidence type="ECO:0000256" key="10">
    <source>
        <dbReference type="ARBA" id="ARBA00023212"/>
    </source>
</evidence>
<proteinExistence type="inferred from homology"/>
<comment type="similarity">
    <text evidence="11">Belongs to the dynactin subunit 4 family.</text>
</comment>
<dbReference type="Pfam" id="PF05502">
    <property type="entry name" value="Dynactin_p62"/>
    <property type="match status" value="1"/>
</dbReference>
<keyword evidence="10" id="KW-0206">Cytoskeleton</keyword>
<comment type="subcellular location">
    <subcellularLocation>
        <location evidence="1">Cytoplasm</location>
        <location evidence="1">Cytoskeleton</location>
        <location evidence="1">Microtubule organizing center</location>
        <location evidence="1">Centrosome</location>
    </subcellularLocation>
    <subcellularLocation>
        <location evidence="2">Cytoplasm</location>
        <location evidence="2">Cytoskeleton</location>
        <location evidence="2">Stress fiber</location>
    </subcellularLocation>
    <subcellularLocation>
        <location evidence="3">Cytoplasm</location>
        <location evidence="3">Myofibril</location>
    </subcellularLocation>
</comment>
<evidence type="ECO:0000256" key="8">
    <source>
        <dbReference type="ARBA" id="ARBA00022990"/>
    </source>
</evidence>
<evidence type="ECO:0000256" key="7">
    <source>
        <dbReference type="ARBA" id="ARBA00022843"/>
    </source>
</evidence>
<evidence type="ECO:0000313" key="15">
    <source>
        <dbReference type="EMBL" id="KAF9690903.1"/>
    </source>
</evidence>
<feature type="compositionally biased region" description="Basic and acidic residues" evidence="14">
    <location>
        <begin position="23"/>
        <end position="55"/>
    </location>
</feature>
<evidence type="ECO:0000313" key="16">
    <source>
        <dbReference type="Proteomes" id="UP000651452"/>
    </source>
</evidence>
<keyword evidence="6" id="KW-0597">Phosphoprotein</keyword>
<feature type="region of interest" description="Disordered" evidence="14">
    <location>
        <begin position="1"/>
        <end position="88"/>
    </location>
</feature>
<evidence type="ECO:0000256" key="4">
    <source>
        <dbReference type="ARBA" id="ARBA00022490"/>
    </source>
</evidence>
<keyword evidence="8" id="KW-0007">Acetylation</keyword>
<evidence type="ECO:0000256" key="13">
    <source>
        <dbReference type="ARBA" id="ARBA00093507"/>
    </source>
</evidence>
<reference evidence="15" key="1">
    <citation type="submission" date="2018-12" db="EMBL/GenBank/DDBJ databases">
        <authorList>
            <person name="Syme R.A."/>
            <person name="Farfan-Caceres L."/>
            <person name="Lichtenzveig J."/>
        </authorList>
    </citation>
    <scope>NUCLEOTIDE SEQUENCE</scope>
    <source>
        <strain evidence="15">Al4</strain>
    </source>
</reference>
<organism evidence="15 16">
    <name type="scientific">Ascochyta lentis</name>
    <dbReference type="NCBI Taxonomy" id="205686"/>
    <lineage>
        <taxon>Eukaryota</taxon>
        <taxon>Fungi</taxon>
        <taxon>Dikarya</taxon>
        <taxon>Ascomycota</taxon>
        <taxon>Pezizomycotina</taxon>
        <taxon>Dothideomycetes</taxon>
        <taxon>Pleosporomycetidae</taxon>
        <taxon>Pleosporales</taxon>
        <taxon>Pleosporineae</taxon>
        <taxon>Didymellaceae</taxon>
        <taxon>Ascochyta</taxon>
    </lineage>
</organism>
<evidence type="ECO:0000256" key="9">
    <source>
        <dbReference type="ARBA" id="ARBA00023054"/>
    </source>
</evidence>
<evidence type="ECO:0000256" key="5">
    <source>
        <dbReference type="ARBA" id="ARBA00022499"/>
    </source>
</evidence>
<evidence type="ECO:0000256" key="6">
    <source>
        <dbReference type="ARBA" id="ARBA00022553"/>
    </source>
</evidence>
<dbReference type="OrthoDB" id="283815at2759"/>
<evidence type="ECO:0000256" key="1">
    <source>
        <dbReference type="ARBA" id="ARBA00004300"/>
    </source>
</evidence>
<name>A0A8H7IWY5_9PLEO</name>
<gene>
    <name evidence="15" type="ORF">EKO04_011088</name>
</gene>
<dbReference type="GO" id="GO:0005869">
    <property type="term" value="C:dynactin complex"/>
    <property type="evidence" value="ECO:0007669"/>
    <property type="project" value="InterPro"/>
</dbReference>
<protein>
    <recommendedName>
        <fullName evidence="12">Dynactin subunit 4</fullName>
    </recommendedName>
</protein>
<reference evidence="15" key="2">
    <citation type="submission" date="2020-09" db="EMBL/GenBank/DDBJ databases">
        <title>Reference genome assembly for Australian Ascochyta lentis isolate Al4.</title>
        <authorList>
            <person name="Lee R.C."/>
            <person name="Farfan-Caceres L.M."/>
            <person name="Debler J.W."/>
            <person name="Williams A.H."/>
            <person name="Henares B.M."/>
        </authorList>
    </citation>
    <scope>NUCLEOTIDE SEQUENCE</scope>
    <source>
        <strain evidence="15">Al4</strain>
    </source>
</reference>
<comment type="subunit">
    <text evidence="13">Subunit of dynactin, a multiprotein complex part of a tripartite complex with dynein and a adapter, such as BICDL1, BICD2 or HOOK3. The dynactin complex is built around ACTR1A/ACTB filament and consists of an actin-related filament composed of a shoulder domain, a pointed end and a barbed end. Its length is defined by its flexible shoulder domain. The soulder is composed of 2 DCTN1 subunits, 4 DCTN2 and 2 DCTN3. The 4 DCNT2 (via N-terminus) bind the ACTR1A filament and act as molecular rulers to determine the length. The pointed end is important for binding dynein-dynactin cargo adapters. Consists of 4 subunits: ACTR10, DCNT4, DCTN5 and DCTN6. The barbed end is composed of a CAPZA1:CAPZB heterodimers, which binds ACTR1A/ACTB filament and dynactin and stabilizes dynactin. Interacts with ATP7B, but not ATP7A, in a copper-dependent manner. Interacts with ANK2; this interaction is required for localization at costameres. Interacts with N4BP2L1.</text>
</comment>
<accession>A0A8H7IWY5</accession>
<evidence type="ECO:0000256" key="3">
    <source>
        <dbReference type="ARBA" id="ARBA00004657"/>
    </source>
</evidence>
<evidence type="ECO:0000256" key="11">
    <source>
        <dbReference type="ARBA" id="ARBA00034776"/>
    </source>
</evidence>
<keyword evidence="5" id="KW-1017">Isopeptide bond</keyword>
<evidence type="ECO:0000256" key="12">
    <source>
        <dbReference type="ARBA" id="ARBA00034864"/>
    </source>
</evidence>
<evidence type="ECO:0000256" key="2">
    <source>
        <dbReference type="ARBA" id="ARBA00004529"/>
    </source>
</evidence>
<keyword evidence="16" id="KW-1185">Reference proteome</keyword>
<sequence length="669" mass="74348">MAELCFHASTLPSRGTPAARPARRLEEEEDPTTREDIDAAQRLEEEDTTTREDINAARQLEEEEDTTTCQDTKAARQLEEEEDTTRATNMAQPFPYTYYACDCFDTKPGADEEERPFDPRSPRADYALYPLEHLLYCEDCQQLRCPRCIIEETLNWYCPSCLFEVPSSVVKSDGNRCTRNCFNCPVCTSPLTVNSVENPDAPSATGGPYILACSYCHWSTAETGIEFDKHTGISSQLARLANGGTPVLSQKDRDKDRDARLKERDDQRLSRHLRSPTTDPPTLDTKTTPDTLTRDELFSNLNAFYKTQMEAQTPSNPFAAHDMTFSSPSTYSRIMNLYSTTAKTKKREKPPPMREAAVALEGLSIHDAAADTAAIERLKKDGWSSTLSPAQKLAQIDPHVHFEDELRPVPTLLCTKRSKRCRSCRHILSKPESKITSTRYKIKLLALNHIPRISIRALPSPTSQQPLPLVSGPASSQPPPFNYANLRQGIPTNFIIHLSNPLFDPVRVTLATPSITPGRVHSKVTILCPQFDIGANTDVWDDALSSSAPVNKGTVVDSDGQIEPGKPYDRGRNWTSVVIEIIPGFLTSVSSNFNLGRSHSITGADTAPDGSLEEDDDVVEIPIFVRLEFEADVNAEERGLGDSRSNKAEREKREEAFWTVVGAGRIAAV</sequence>